<dbReference type="SMART" id="SM00388">
    <property type="entry name" value="HisKA"/>
    <property type="match status" value="1"/>
</dbReference>
<reference evidence="11 12" key="1">
    <citation type="submission" date="2016-10" db="EMBL/GenBank/DDBJ databases">
        <authorList>
            <person name="de Groot N.N."/>
        </authorList>
    </citation>
    <scope>NUCLEOTIDE SEQUENCE [LARGE SCALE GENOMIC DNA]</scope>
    <source>
        <strain evidence="11 12">DSM 6059</strain>
    </source>
</reference>
<evidence type="ECO:0000256" key="8">
    <source>
        <dbReference type="ARBA" id="ARBA00023012"/>
    </source>
</evidence>
<gene>
    <name evidence="11" type="ORF">SAMN02745724_02888</name>
</gene>
<dbReference type="GO" id="GO:0000155">
    <property type="term" value="F:phosphorelay sensor kinase activity"/>
    <property type="evidence" value="ECO:0007669"/>
    <property type="project" value="InterPro"/>
</dbReference>
<keyword evidence="4" id="KW-0808">Transferase</keyword>
<feature type="domain" description="Histidine kinase" evidence="10">
    <location>
        <begin position="220"/>
        <end position="417"/>
    </location>
</feature>
<evidence type="ECO:0000256" key="6">
    <source>
        <dbReference type="ARBA" id="ARBA00022777"/>
    </source>
</evidence>
<keyword evidence="7" id="KW-0067">ATP-binding</keyword>
<keyword evidence="5" id="KW-0547">Nucleotide-binding</keyword>
<dbReference type="GO" id="GO:0005524">
    <property type="term" value="F:ATP binding"/>
    <property type="evidence" value="ECO:0007669"/>
    <property type="project" value="UniProtKB-KW"/>
</dbReference>
<dbReference type="PRINTS" id="PR00344">
    <property type="entry name" value="BCTRLSENSOR"/>
</dbReference>
<keyword evidence="6 11" id="KW-0418">Kinase</keyword>
<dbReference type="SUPFAM" id="SSF55874">
    <property type="entry name" value="ATPase domain of HSP90 chaperone/DNA topoisomerase II/histidine kinase"/>
    <property type="match status" value="1"/>
</dbReference>
<proteinExistence type="predicted"/>
<dbReference type="EC" id="2.7.13.3" evidence="2"/>
<evidence type="ECO:0000313" key="11">
    <source>
        <dbReference type="EMBL" id="SFC90545.1"/>
    </source>
</evidence>
<feature type="transmembrane region" description="Helical" evidence="9">
    <location>
        <begin position="7"/>
        <end position="27"/>
    </location>
</feature>
<evidence type="ECO:0000256" key="9">
    <source>
        <dbReference type="SAM" id="Phobius"/>
    </source>
</evidence>
<protein>
    <recommendedName>
        <fullName evidence="2">histidine kinase</fullName>
        <ecNumber evidence="2">2.7.13.3</ecNumber>
    </recommendedName>
</protein>
<keyword evidence="9" id="KW-0812">Transmembrane</keyword>
<name>A0A1I1MZE1_9GAMM</name>
<keyword evidence="8" id="KW-0902">Two-component regulatory system</keyword>
<dbReference type="Proteomes" id="UP000198862">
    <property type="component" value="Unassembled WGS sequence"/>
</dbReference>
<dbReference type="Gene3D" id="1.10.287.130">
    <property type="match status" value="1"/>
</dbReference>
<comment type="catalytic activity">
    <reaction evidence="1">
        <text>ATP + protein L-histidine = ADP + protein N-phospho-L-histidine.</text>
        <dbReference type="EC" id="2.7.13.3"/>
    </reaction>
</comment>
<keyword evidence="3" id="KW-0597">Phosphoprotein</keyword>
<sequence length="417" mass="47566">MSHEHWLISALSSIICVIIALASALTWSLGWELLAIATLIFVLLYPMIWLATRYYQFWQRSIMQLTTYTQILKEGEHNLRYKKQHKNNLLLALQKEIESLAKVNLTKSEQDTTVENLLSRILDSWSVPVCLFDEKLNLTYRNNAMNEQIKQPMLIGTPAFDLGFKLENACFSHNQFDDKWQSQSINYLHQKQKHWLFSALDISLLLNKNQITTEQNLIRVLSHELRNSLTPMASMADTLLCSEQLDESQTRLVLSRIHSRSNRLLSFIGQYSQLTQLPPPNCIWFDFKEVLAEAKSMINESCNVTFQGDAQCFGDEVQVSQILINLLKNAQEACVETQCEISIKIYAQQQIQVIEIRDNGPGFANLNNVLTPFYTTKTNGSGIGLSLCDSITRNHKGQLKVANLNHGGAIITLTWPT</sequence>
<dbReference type="InterPro" id="IPR005467">
    <property type="entry name" value="His_kinase_dom"/>
</dbReference>
<dbReference type="Pfam" id="PF00512">
    <property type="entry name" value="HisKA"/>
    <property type="match status" value="1"/>
</dbReference>
<evidence type="ECO:0000259" key="10">
    <source>
        <dbReference type="PROSITE" id="PS50109"/>
    </source>
</evidence>
<evidence type="ECO:0000256" key="2">
    <source>
        <dbReference type="ARBA" id="ARBA00012438"/>
    </source>
</evidence>
<keyword evidence="9" id="KW-0472">Membrane</keyword>
<keyword evidence="12" id="KW-1185">Reference proteome</keyword>
<accession>A0A1I1MZE1</accession>
<dbReference type="Pfam" id="PF02518">
    <property type="entry name" value="HATPase_c"/>
    <property type="match status" value="1"/>
</dbReference>
<dbReference type="SUPFAM" id="SSF47384">
    <property type="entry name" value="Homodimeric domain of signal transducing histidine kinase"/>
    <property type="match status" value="1"/>
</dbReference>
<organism evidence="11 12">
    <name type="scientific">Pseudoalteromonas denitrificans DSM 6059</name>
    <dbReference type="NCBI Taxonomy" id="1123010"/>
    <lineage>
        <taxon>Bacteria</taxon>
        <taxon>Pseudomonadati</taxon>
        <taxon>Pseudomonadota</taxon>
        <taxon>Gammaproteobacteria</taxon>
        <taxon>Alteromonadales</taxon>
        <taxon>Pseudoalteromonadaceae</taxon>
        <taxon>Pseudoalteromonas</taxon>
    </lineage>
</organism>
<dbReference type="PROSITE" id="PS50109">
    <property type="entry name" value="HIS_KIN"/>
    <property type="match status" value="1"/>
</dbReference>
<dbReference type="STRING" id="1123010.SAMN02745724_02888"/>
<dbReference type="SMART" id="SM00387">
    <property type="entry name" value="HATPase_c"/>
    <property type="match status" value="1"/>
</dbReference>
<dbReference type="PANTHER" id="PTHR43065">
    <property type="entry name" value="SENSOR HISTIDINE KINASE"/>
    <property type="match status" value="1"/>
</dbReference>
<dbReference type="InterPro" id="IPR036097">
    <property type="entry name" value="HisK_dim/P_sf"/>
</dbReference>
<evidence type="ECO:0000256" key="3">
    <source>
        <dbReference type="ARBA" id="ARBA00022553"/>
    </source>
</evidence>
<dbReference type="CDD" id="cd00082">
    <property type="entry name" value="HisKA"/>
    <property type="match status" value="1"/>
</dbReference>
<dbReference type="AlphaFoldDB" id="A0A1I1MZE1"/>
<dbReference type="InterPro" id="IPR003594">
    <property type="entry name" value="HATPase_dom"/>
</dbReference>
<dbReference type="RefSeq" id="WP_091985290.1">
    <property type="nucleotide sequence ID" value="NZ_FOLO01000022.1"/>
</dbReference>
<evidence type="ECO:0000313" key="12">
    <source>
        <dbReference type="Proteomes" id="UP000198862"/>
    </source>
</evidence>
<dbReference type="EMBL" id="FOLO01000022">
    <property type="protein sequence ID" value="SFC90545.1"/>
    <property type="molecule type" value="Genomic_DNA"/>
</dbReference>
<keyword evidence="9" id="KW-1133">Transmembrane helix</keyword>
<feature type="transmembrane region" description="Helical" evidence="9">
    <location>
        <begin position="33"/>
        <end position="55"/>
    </location>
</feature>
<evidence type="ECO:0000256" key="5">
    <source>
        <dbReference type="ARBA" id="ARBA00022741"/>
    </source>
</evidence>
<evidence type="ECO:0000256" key="1">
    <source>
        <dbReference type="ARBA" id="ARBA00000085"/>
    </source>
</evidence>
<dbReference type="PANTHER" id="PTHR43065:SF46">
    <property type="entry name" value="C4-DICARBOXYLATE TRANSPORT SENSOR PROTEIN DCTB"/>
    <property type="match status" value="1"/>
</dbReference>
<dbReference type="InterPro" id="IPR004358">
    <property type="entry name" value="Sig_transdc_His_kin-like_C"/>
</dbReference>
<evidence type="ECO:0000256" key="7">
    <source>
        <dbReference type="ARBA" id="ARBA00022840"/>
    </source>
</evidence>
<dbReference type="Gene3D" id="3.30.565.10">
    <property type="entry name" value="Histidine kinase-like ATPase, C-terminal domain"/>
    <property type="match status" value="1"/>
</dbReference>
<evidence type="ECO:0000256" key="4">
    <source>
        <dbReference type="ARBA" id="ARBA00022679"/>
    </source>
</evidence>
<dbReference type="InterPro" id="IPR003661">
    <property type="entry name" value="HisK_dim/P_dom"/>
</dbReference>
<dbReference type="InterPro" id="IPR036890">
    <property type="entry name" value="HATPase_C_sf"/>
</dbReference>
<dbReference type="OrthoDB" id="1931120at2"/>